<keyword evidence="8" id="KW-0051">Antiviral defense</keyword>
<dbReference type="InterPro" id="IPR036397">
    <property type="entry name" value="RNaseH_sf"/>
</dbReference>
<keyword evidence="6" id="KW-0460">Magnesium</keyword>
<dbReference type="eggNOG" id="COG3513">
    <property type="taxonomic scope" value="Bacteria"/>
</dbReference>
<dbReference type="GO" id="GO:0051607">
    <property type="term" value="P:defense response to virus"/>
    <property type="evidence" value="ECO:0007669"/>
    <property type="project" value="UniProtKB-KW"/>
</dbReference>
<evidence type="ECO:0000256" key="9">
    <source>
        <dbReference type="ARBA" id="ARBA00023125"/>
    </source>
</evidence>
<keyword evidence="3" id="KW-0479">Metal-binding</keyword>
<evidence type="ECO:0000313" key="15">
    <source>
        <dbReference type="Proteomes" id="UP000029080"/>
    </source>
</evidence>
<dbReference type="InterPro" id="IPR040796">
    <property type="entry name" value="Cas9_b_hairpin"/>
</dbReference>
<comment type="caution">
    <text evidence="14">The sequence shown here is derived from an EMBL/GenBank/DDBJ whole genome shotgun (WGS) entry which is preliminary data.</text>
</comment>
<protein>
    <submittedName>
        <fullName evidence="14">HNH endonuclease domain protein</fullName>
    </submittedName>
</protein>
<evidence type="ECO:0000256" key="1">
    <source>
        <dbReference type="ARBA" id="ARBA00001946"/>
    </source>
</evidence>
<dbReference type="Gene3D" id="1.10.30.50">
    <property type="match status" value="1"/>
</dbReference>
<dbReference type="InterPro" id="IPR040619">
    <property type="entry name" value="Cas9_alpha-helical_lobe"/>
</dbReference>
<keyword evidence="7" id="KW-0694">RNA-binding</keyword>
<dbReference type="InterPro" id="IPR002711">
    <property type="entry name" value="HNH"/>
</dbReference>
<dbReference type="Proteomes" id="UP000029080">
    <property type="component" value="Unassembled WGS sequence"/>
</dbReference>
<dbReference type="EMBL" id="JGZU01000003">
    <property type="protein sequence ID" value="KFJ08095.1"/>
    <property type="molecule type" value="Genomic_DNA"/>
</dbReference>
<evidence type="ECO:0000313" key="14">
    <source>
        <dbReference type="EMBL" id="KFJ08095.1"/>
    </source>
</evidence>
<evidence type="ECO:0000256" key="2">
    <source>
        <dbReference type="ARBA" id="ARBA00022722"/>
    </source>
</evidence>
<keyword evidence="9 12" id="KW-0238">DNA-binding</keyword>
<evidence type="ECO:0000256" key="5">
    <source>
        <dbReference type="ARBA" id="ARBA00022801"/>
    </source>
</evidence>
<evidence type="ECO:0000256" key="4">
    <source>
        <dbReference type="ARBA" id="ARBA00022759"/>
    </source>
</evidence>
<comment type="subunit">
    <text evidence="11">Monomer. Binds crRNA and tracrRNA.</text>
</comment>
<dbReference type="GO" id="GO:0003677">
    <property type="term" value="F:DNA binding"/>
    <property type="evidence" value="ECO:0007669"/>
    <property type="project" value="UniProtKB-UniRule"/>
</dbReference>
<organism evidence="14 15">
    <name type="scientific">Bifidobacterium tsurumiense</name>
    <dbReference type="NCBI Taxonomy" id="356829"/>
    <lineage>
        <taxon>Bacteria</taxon>
        <taxon>Bacillati</taxon>
        <taxon>Actinomycetota</taxon>
        <taxon>Actinomycetes</taxon>
        <taxon>Bifidobacteriales</taxon>
        <taxon>Bifidobacteriaceae</taxon>
        <taxon>Bifidobacterium</taxon>
    </lineage>
</organism>
<dbReference type="Pfam" id="PF18525">
    <property type="entry name" value="Cas9_C"/>
    <property type="match status" value="1"/>
</dbReference>
<gene>
    <name evidence="14" type="ORF">BITS_0409</name>
</gene>
<dbReference type="SMART" id="SM00507">
    <property type="entry name" value="HNHc"/>
    <property type="match status" value="1"/>
</dbReference>
<dbReference type="STRING" id="356829.BITS_0409"/>
<evidence type="ECO:0000256" key="8">
    <source>
        <dbReference type="ARBA" id="ARBA00023118"/>
    </source>
</evidence>
<dbReference type="GO" id="GO:0008270">
    <property type="term" value="F:zinc ion binding"/>
    <property type="evidence" value="ECO:0007669"/>
    <property type="project" value="InterPro"/>
</dbReference>
<dbReference type="PROSITE" id="PS51749">
    <property type="entry name" value="HNH_CAS9"/>
    <property type="match status" value="1"/>
</dbReference>
<evidence type="ECO:0000256" key="6">
    <source>
        <dbReference type="ARBA" id="ARBA00022842"/>
    </source>
</evidence>
<dbReference type="AlphaFoldDB" id="A0A087EJZ4"/>
<dbReference type="InterPro" id="IPR033114">
    <property type="entry name" value="HNH_CAS9"/>
</dbReference>
<dbReference type="Gene3D" id="3.30.420.10">
    <property type="entry name" value="Ribonuclease H-like superfamily/Ribonuclease H"/>
    <property type="match status" value="2"/>
</dbReference>
<evidence type="ECO:0000259" key="13">
    <source>
        <dbReference type="PROSITE" id="PS51749"/>
    </source>
</evidence>
<dbReference type="Pfam" id="PF18541">
    <property type="entry name" value="RuvC_III"/>
    <property type="match status" value="1"/>
</dbReference>
<reference evidence="14 15" key="1">
    <citation type="submission" date="2014-03" db="EMBL/GenBank/DDBJ databases">
        <title>Genomics of Bifidobacteria.</title>
        <authorList>
            <person name="Ventura M."/>
            <person name="Milani C."/>
            <person name="Lugli G.A."/>
        </authorList>
    </citation>
    <scope>NUCLEOTIDE SEQUENCE [LARGE SCALE GENOMIC DNA]</scope>
    <source>
        <strain evidence="14 15">JCM 13495</strain>
    </source>
</reference>
<proteinExistence type="predicted"/>
<evidence type="ECO:0000256" key="10">
    <source>
        <dbReference type="ARBA" id="ARBA00023211"/>
    </source>
</evidence>
<comment type="cofactor">
    <cofactor evidence="1">
        <name>Mg(2+)</name>
        <dbReference type="ChEBI" id="CHEBI:18420"/>
    </cofactor>
</comment>
<evidence type="ECO:0000256" key="11">
    <source>
        <dbReference type="ARBA" id="ARBA00046380"/>
    </source>
</evidence>
<accession>A0A087EJZ4</accession>
<keyword evidence="4 12" id="KW-0255">Endonuclease</keyword>
<evidence type="ECO:0000256" key="12">
    <source>
        <dbReference type="PROSITE-ProRule" id="PRU01085"/>
    </source>
</evidence>
<dbReference type="InterPro" id="IPR003615">
    <property type="entry name" value="HNH_nuc"/>
</dbReference>
<dbReference type="Pfam" id="PF17894">
    <property type="entry name" value="Cas9_Topo"/>
    <property type="match status" value="1"/>
</dbReference>
<dbReference type="InterPro" id="IPR041383">
    <property type="entry name" value="RuvC_III"/>
</dbReference>
<dbReference type="Pfam" id="PF01844">
    <property type="entry name" value="HNH"/>
    <property type="match status" value="1"/>
</dbReference>
<dbReference type="InterPro" id="IPR041225">
    <property type="entry name" value="Cas9_Topo"/>
</dbReference>
<dbReference type="RefSeq" id="WP_052366666.1">
    <property type="nucleotide sequence ID" value="NZ_JGZU01000003.1"/>
</dbReference>
<keyword evidence="10" id="KW-0464">Manganese</keyword>
<feature type="domain" description="HNH Cas9-type" evidence="13">
    <location>
        <begin position="523"/>
        <end position="687"/>
    </location>
</feature>
<name>A0A087EJZ4_9BIFI</name>
<dbReference type="Pfam" id="PF18470">
    <property type="entry name" value="Cas9_a"/>
    <property type="match status" value="1"/>
</dbReference>
<dbReference type="GO" id="GO:0004519">
    <property type="term" value="F:endonuclease activity"/>
    <property type="evidence" value="ECO:0007669"/>
    <property type="project" value="UniProtKB-UniRule"/>
</dbReference>
<dbReference type="Gene3D" id="3.30.70.3520">
    <property type="match status" value="1"/>
</dbReference>
<sequence length="1137" mass="129155">MGIMYRVGVDVGLNSTGLAAIEVDSEGKPIRILNMQSVIHDGGVDPNSNKTGDTRKLISGIARRTRRMRRRRRARLAKLDHFLSELGLPIEEYGDESFEPWVVRAKLADAYIEDEETRKRFLSIAFRHIARHRGWRNPYKSVQSLYDLNVDDLSKQYESLCSSGGCDKEDGLTPAQIAVEYVRANAGNPAPRFRKSTNQKYSNNQTLFPQRLMQEDNAYEVSYICQQQGIDEDTEHSIISKIFDSKSPRGSAKDRVGKDVLTGEPRALKASLAFQRFRIIAALSNISIKVDGVVRPLNISEKQRAFNVLADMDVKDRPTWSDVAQSLGVTRREIRGIGGIQDGEDRVSNRAPVVESYFALRDAEGALKKLVVKVILPWWNEASDQEREHLIELLSNTIDIDSVRDDLDYASAFDLIDSFDDEALAQLDNLKLPSGRAHIQCGPALTWRIVYSTHPITCMRRANTCMGVTDNWRPPQEPIGKPVGNPSVDRVLKIVNRYLMNVTNRWGRPVSVNIEHVRDGFSSLKVARMYQRDTEQRAKYRDSIFQEMKREDPKIDRYQDSQIKRWEAVQRQGSKCLYCGSLIDFSSCELDHIVPRKGVGATNTKTNLAAVCANCNRNKSNTLFSRWCHSDYASEHGITLKAALERVDSFLFPAGMYNRRESLNFMRAVKARLQQKTEDEAPDNRSIESVAWMADELHKRIDWYYNSERYLSRDTENLPDRQVEVFVYAGKVTAMARRFSGIEKQIHFAGPHGKTRLDRRHHAVDAAVIALMHHGMAMILNEKNELRMAQFYTNQLNQNEMDWKEYPAGTSKGPRYFEWVDDMHSLLELINNALDADRVKVLRNIRLELGNSRAHKDTIHKLVKVRLGDALDAKQINKASTPALYAALTRLPEYNPKNGLPENSDREITVNGKHYAADDDVLFFATDAAQLMVNGGSVEIGDGFHHARVYKCAKFNKAGKQTGFFYGMIRVFAADLVHAAHEDLLSAELPPQSLSMRYGEKRTVDAILSGHAEFVGHLFIGDEIRLNLGKVNYTGQVKEYEEVLRDSSSPHIYSSWVIDGYYSPSRLRLRPLFLSSEGIDKMPIEQQGVLGKMFKPGWLPAVDVLSSFEPEVLRRNGLGEPRWSSNSGLPVSYRWRE</sequence>
<keyword evidence="2 12" id="KW-0540">Nuclease</keyword>
<keyword evidence="15" id="KW-1185">Reference proteome</keyword>
<dbReference type="Pfam" id="PF17893">
    <property type="entry name" value="Cas9_b_hairpin"/>
    <property type="match status" value="1"/>
</dbReference>
<evidence type="ECO:0000256" key="3">
    <source>
        <dbReference type="ARBA" id="ARBA00022723"/>
    </source>
</evidence>
<evidence type="ECO:0000256" key="7">
    <source>
        <dbReference type="ARBA" id="ARBA00022884"/>
    </source>
</evidence>
<dbReference type="GO" id="GO:0003723">
    <property type="term" value="F:RNA binding"/>
    <property type="evidence" value="ECO:0007669"/>
    <property type="project" value="UniProtKB-UniRule"/>
</dbReference>
<keyword evidence="5 12" id="KW-0378">Hydrolase</keyword>
<dbReference type="InterPro" id="IPR041217">
    <property type="entry name" value="Cas9_C"/>
</dbReference>
<dbReference type="GO" id="GO:0016787">
    <property type="term" value="F:hydrolase activity"/>
    <property type="evidence" value="ECO:0007669"/>
    <property type="project" value="UniProtKB-KW"/>
</dbReference>